<sequence length="199" mass="22207">MTAADPPPPTPLPSYTYLLVGWRQFWPTLLEETRRHPERRLRRSGTWVLLSVVTLCIVAAAQLSAVIPDIRARQAWKPLPATIVAAQPGGGGRQGGCFHLRLDVEARGRVIPTVTTTHPHCPRRSWSDPPRPPQPGDRITVRADPNDLRRLMPDSALLRVFNYIAMVILLTILGIIPTALALVEHRAARIILREREGRA</sequence>
<proteinExistence type="predicted"/>
<accession>A0A1I3Z485</accession>
<feature type="transmembrane region" description="Helical" evidence="2">
    <location>
        <begin position="44"/>
        <end position="67"/>
    </location>
</feature>
<keyword evidence="2" id="KW-1133">Transmembrane helix</keyword>
<evidence type="ECO:0000313" key="3">
    <source>
        <dbReference type="EMBL" id="SFK38865.1"/>
    </source>
</evidence>
<keyword evidence="4" id="KW-1185">Reference proteome</keyword>
<dbReference type="AlphaFoldDB" id="A0A1I3Z485"/>
<organism evidence="3 4">
    <name type="scientific">Falsiroseomonas stagni DSM 19981</name>
    <dbReference type="NCBI Taxonomy" id="1123062"/>
    <lineage>
        <taxon>Bacteria</taxon>
        <taxon>Pseudomonadati</taxon>
        <taxon>Pseudomonadota</taxon>
        <taxon>Alphaproteobacteria</taxon>
        <taxon>Acetobacterales</taxon>
        <taxon>Roseomonadaceae</taxon>
        <taxon>Falsiroseomonas</taxon>
    </lineage>
</organism>
<keyword evidence="2" id="KW-0472">Membrane</keyword>
<dbReference type="STRING" id="1123062.SAMN02745775_102138"/>
<evidence type="ECO:0000256" key="1">
    <source>
        <dbReference type="SAM" id="MobiDB-lite"/>
    </source>
</evidence>
<keyword evidence="2" id="KW-0812">Transmembrane</keyword>
<name>A0A1I3Z485_9PROT</name>
<dbReference type="RefSeq" id="WP_092957990.1">
    <property type="nucleotide sequence ID" value="NZ_FOSQ01000002.1"/>
</dbReference>
<dbReference type="EMBL" id="FOSQ01000002">
    <property type="protein sequence ID" value="SFK38865.1"/>
    <property type="molecule type" value="Genomic_DNA"/>
</dbReference>
<protein>
    <submittedName>
        <fullName evidence="3">Uncharacterized protein</fullName>
    </submittedName>
</protein>
<feature type="region of interest" description="Disordered" evidence="1">
    <location>
        <begin position="115"/>
        <end position="141"/>
    </location>
</feature>
<reference evidence="3 4" key="1">
    <citation type="submission" date="2016-10" db="EMBL/GenBank/DDBJ databases">
        <authorList>
            <person name="de Groot N.N."/>
        </authorList>
    </citation>
    <scope>NUCLEOTIDE SEQUENCE [LARGE SCALE GENOMIC DNA]</scope>
    <source>
        <strain evidence="3 4">DSM 19981</strain>
    </source>
</reference>
<evidence type="ECO:0000313" key="4">
    <source>
        <dbReference type="Proteomes" id="UP000199473"/>
    </source>
</evidence>
<evidence type="ECO:0000256" key="2">
    <source>
        <dbReference type="SAM" id="Phobius"/>
    </source>
</evidence>
<feature type="transmembrane region" description="Helical" evidence="2">
    <location>
        <begin position="160"/>
        <end position="183"/>
    </location>
</feature>
<gene>
    <name evidence="3" type="ORF">SAMN02745775_102138</name>
</gene>
<dbReference type="Proteomes" id="UP000199473">
    <property type="component" value="Unassembled WGS sequence"/>
</dbReference>